<evidence type="ECO:0000313" key="6">
    <source>
        <dbReference type="EMBL" id="RED48142.1"/>
    </source>
</evidence>
<evidence type="ECO:0000256" key="3">
    <source>
        <dbReference type="ARBA" id="ARBA00022989"/>
    </source>
</evidence>
<dbReference type="EMBL" id="QRDW01000008">
    <property type="protein sequence ID" value="RED48142.1"/>
    <property type="molecule type" value="Genomic_DNA"/>
</dbReference>
<comment type="subcellular location">
    <subcellularLocation>
        <location evidence="1">Endomembrane system</location>
        <topology evidence="1">Multi-pass membrane protein</topology>
    </subcellularLocation>
</comment>
<dbReference type="Pfam" id="PF04191">
    <property type="entry name" value="PEMT"/>
    <property type="match status" value="1"/>
</dbReference>
<dbReference type="GO" id="GO:0012505">
    <property type="term" value="C:endomembrane system"/>
    <property type="evidence" value="ECO:0007669"/>
    <property type="project" value="UniProtKB-SubCell"/>
</dbReference>
<organism evidence="6 7">
    <name type="scientific">Aestuariispira insulae</name>
    <dbReference type="NCBI Taxonomy" id="1461337"/>
    <lineage>
        <taxon>Bacteria</taxon>
        <taxon>Pseudomonadati</taxon>
        <taxon>Pseudomonadota</taxon>
        <taxon>Alphaproteobacteria</taxon>
        <taxon>Rhodospirillales</taxon>
        <taxon>Kiloniellaceae</taxon>
        <taxon>Aestuariispira</taxon>
    </lineage>
</organism>
<dbReference type="Proteomes" id="UP000256845">
    <property type="component" value="Unassembled WGS sequence"/>
</dbReference>
<keyword evidence="7" id="KW-1185">Reference proteome</keyword>
<name>A0A3D9HF73_9PROT</name>
<feature type="transmembrane region" description="Helical" evidence="5">
    <location>
        <begin position="36"/>
        <end position="56"/>
    </location>
</feature>
<dbReference type="AlphaFoldDB" id="A0A3D9HF73"/>
<evidence type="ECO:0000256" key="2">
    <source>
        <dbReference type="ARBA" id="ARBA00022692"/>
    </source>
</evidence>
<accession>A0A3D9HF73</accession>
<dbReference type="PANTHER" id="PTHR12714:SF9">
    <property type="entry name" value="PROTEIN-S-ISOPRENYLCYSTEINE O-METHYLTRANSFERASE"/>
    <property type="match status" value="1"/>
</dbReference>
<protein>
    <submittedName>
        <fullName evidence="6">Protein-S-isoprenylcysteine O-methyltransferase Ste14</fullName>
    </submittedName>
</protein>
<evidence type="ECO:0000256" key="4">
    <source>
        <dbReference type="ARBA" id="ARBA00023136"/>
    </source>
</evidence>
<evidence type="ECO:0000313" key="7">
    <source>
        <dbReference type="Proteomes" id="UP000256845"/>
    </source>
</evidence>
<keyword evidence="2 5" id="KW-0812">Transmembrane</keyword>
<dbReference type="PANTHER" id="PTHR12714">
    <property type="entry name" value="PROTEIN-S ISOPRENYLCYSTEINE O-METHYLTRANSFERASE"/>
    <property type="match status" value="1"/>
</dbReference>
<evidence type="ECO:0000256" key="1">
    <source>
        <dbReference type="ARBA" id="ARBA00004127"/>
    </source>
</evidence>
<comment type="caution">
    <text evidence="6">The sequence shown here is derived from an EMBL/GenBank/DDBJ whole genome shotgun (WGS) entry which is preliminary data.</text>
</comment>
<keyword evidence="4 5" id="KW-0472">Membrane</keyword>
<evidence type="ECO:0000256" key="5">
    <source>
        <dbReference type="SAM" id="Phobius"/>
    </source>
</evidence>
<dbReference type="GO" id="GO:0008168">
    <property type="term" value="F:methyltransferase activity"/>
    <property type="evidence" value="ECO:0007669"/>
    <property type="project" value="UniProtKB-KW"/>
</dbReference>
<feature type="transmembrane region" description="Helical" evidence="5">
    <location>
        <begin position="84"/>
        <end position="100"/>
    </location>
</feature>
<dbReference type="Gene3D" id="1.20.120.1630">
    <property type="match status" value="1"/>
</dbReference>
<keyword evidence="6" id="KW-0489">Methyltransferase</keyword>
<proteinExistence type="predicted"/>
<reference evidence="6 7" key="1">
    <citation type="submission" date="2018-07" db="EMBL/GenBank/DDBJ databases">
        <title>Genomic Encyclopedia of Type Strains, Phase III (KMG-III): the genomes of soil and plant-associated and newly described type strains.</title>
        <authorList>
            <person name="Whitman W."/>
        </authorList>
    </citation>
    <scope>NUCLEOTIDE SEQUENCE [LARGE SCALE GENOMIC DNA]</scope>
    <source>
        <strain evidence="6 7">CECT 8488</strain>
    </source>
</reference>
<feature type="transmembrane region" description="Helical" evidence="5">
    <location>
        <begin position="7"/>
        <end position="24"/>
    </location>
</feature>
<sequence>MKRLLPPYLFFLSVLAMLAVHRYLPLWHGEFSPWNHLGWLAILGGLGLAIIGKRLFANRQTNIKTFNDPQTLVTEGPFRLSRNPMYLGFLLALIGIAIVLQGLSPFLVVLAFFLITDFWYIRFEEARMRAIFGDDYENYCLRTRRWI</sequence>
<gene>
    <name evidence="6" type="ORF">DFP90_108161</name>
</gene>
<dbReference type="OrthoDB" id="9811969at2"/>
<keyword evidence="3 5" id="KW-1133">Transmembrane helix</keyword>
<dbReference type="InterPro" id="IPR007318">
    <property type="entry name" value="Phopholipid_MeTrfase"/>
</dbReference>
<dbReference type="RefSeq" id="WP_115937760.1">
    <property type="nucleotide sequence ID" value="NZ_QRDW01000008.1"/>
</dbReference>
<dbReference type="GO" id="GO:0032259">
    <property type="term" value="P:methylation"/>
    <property type="evidence" value="ECO:0007669"/>
    <property type="project" value="UniProtKB-KW"/>
</dbReference>
<keyword evidence="6" id="KW-0808">Transferase</keyword>